<accession>A0ABU3Z7F2</accession>
<dbReference type="EMBL" id="JAWJZB010000003">
    <property type="protein sequence ID" value="MDV5087845.1"/>
    <property type="molecule type" value="Genomic_DNA"/>
</dbReference>
<evidence type="ECO:0000313" key="3">
    <source>
        <dbReference type="Proteomes" id="UP001272515"/>
    </source>
</evidence>
<comment type="caution">
    <text evidence="2">The sequence shown here is derived from an EMBL/GenBank/DDBJ whole genome shotgun (WGS) entry which is preliminary data.</text>
</comment>
<dbReference type="Gene3D" id="2.30.31.70">
    <property type="match status" value="1"/>
</dbReference>
<sequence>MAVINFEIFNVLGTLSEDKDGWKKQLTCTSWGKYNPKFDLRSWDSEYTGMKKGITLNLEEIIALRDLLNEINLEEVLEAAIAEKQASKE</sequence>
<evidence type="ECO:0000313" key="2">
    <source>
        <dbReference type="EMBL" id="MDV5087845.1"/>
    </source>
</evidence>
<protein>
    <submittedName>
        <fullName evidence="2">PC4/YdbC family ssDNA-binding protein</fullName>
    </submittedName>
</protein>
<evidence type="ECO:0000259" key="1">
    <source>
        <dbReference type="Pfam" id="PF02229"/>
    </source>
</evidence>
<organism evidence="2 3">
    <name type="scientific">Veillonella absiana</name>
    <dbReference type="NCBI Taxonomy" id="3079305"/>
    <lineage>
        <taxon>Bacteria</taxon>
        <taxon>Bacillati</taxon>
        <taxon>Bacillota</taxon>
        <taxon>Negativicutes</taxon>
        <taxon>Veillonellales</taxon>
        <taxon>Veillonellaceae</taxon>
        <taxon>Veillonella</taxon>
    </lineage>
</organism>
<name>A0ABU3Z7F2_9FIRM</name>
<dbReference type="RefSeq" id="WP_295191594.1">
    <property type="nucleotide sequence ID" value="NZ_JAWJZA010000001.1"/>
</dbReference>
<reference evidence="2 3" key="1">
    <citation type="submission" date="2023-10" db="EMBL/GenBank/DDBJ databases">
        <title>Veillonella sp. nov., isolated from a pig farm feces dump.</title>
        <authorList>
            <person name="Chang Y.-H."/>
        </authorList>
    </citation>
    <scope>NUCLEOTIDE SEQUENCE [LARGE SCALE GENOMIC DNA]</scope>
    <source>
        <strain evidence="2 3">YH-vei2233</strain>
    </source>
</reference>
<dbReference type="Proteomes" id="UP001272515">
    <property type="component" value="Unassembled WGS sequence"/>
</dbReference>
<gene>
    <name evidence="2" type="ORF">RVY80_03155</name>
</gene>
<dbReference type="Pfam" id="PF02229">
    <property type="entry name" value="PC4"/>
    <property type="match status" value="1"/>
</dbReference>
<proteinExistence type="predicted"/>
<feature type="domain" description="Transcriptional coactivator p15 (PC4) C-terminal" evidence="1">
    <location>
        <begin position="20"/>
        <end position="66"/>
    </location>
</feature>
<keyword evidence="3" id="KW-1185">Reference proteome</keyword>
<dbReference type="InterPro" id="IPR003173">
    <property type="entry name" value="PC4_C"/>
</dbReference>